<name>H8YYD1_9GAMM</name>
<dbReference type="InterPro" id="IPR051533">
    <property type="entry name" value="WaaL-like"/>
</dbReference>
<dbReference type="Proteomes" id="UP000002964">
    <property type="component" value="Unassembled WGS sequence"/>
</dbReference>
<dbReference type="RefSeq" id="WP_009147540.1">
    <property type="nucleotide sequence ID" value="NZ_CP121471.1"/>
</dbReference>
<feature type="transmembrane region" description="Helical" evidence="5">
    <location>
        <begin position="257"/>
        <end position="274"/>
    </location>
</feature>
<dbReference type="PANTHER" id="PTHR37422">
    <property type="entry name" value="TEICHURONIC ACID BIOSYNTHESIS PROTEIN TUAE"/>
    <property type="match status" value="1"/>
</dbReference>
<feature type="transmembrane region" description="Helical" evidence="5">
    <location>
        <begin position="373"/>
        <end position="396"/>
    </location>
</feature>
<gene>
    <name evidence="7" type="ORF">Thi970DRAFT_01125</name>
</gene>
<dbReference type="Pfam" id="PF04932">
    <property type="entry name" value="Wzy_C"/>
    <property type="match status" value="1"/>
</dbReference>
<feature type="transmembrane region" description="Helical" evidence="5">
    <location>
        <begin position="125"/>
        <end position="148"/>
    </location>
</feature>
<dbReference type="EMBL" id="JH603168">
    <property type="protein sequence ID" value="EIC23457.1"/>
    <property type="molecule type" value="Genomic_DNA"/>
</dbReference>
<feature type="transmembrane region" description="Helical" evidence="5">
    <location>
        <begin position="212"/>
        <end position="230"/>
    </location>
</feature>
<evidence type="ECO:0000313" key="7">
    <source>
        <dbReference type="EMBL" id="EIC23457.1"/>
    </source>
</evidence>
<feature type="transmembrane region" description="Helical" evidence="5">
    <location>
        <begin position="42"/>
        <end position="64"/>
    </location>
</feature>
<dbReference type="HOGENOM" id="CLU_578627_0_0_6"/>
<organism evidence="7 8">
    <name type="scientific">Thiorhodovibrio frisius</name>
    <dbReference type="NCBI Taxonomy" id="631362"/>
    <lineage>
        <taxon>Bacteria</taxon>
        <taxon>Pseudomonadati</taxon>
        <taxon>Pseudomonadota</taxon>
        <taxon>Gammaproteobacteria</taxon>
        <taxon>Chromatiales</taxon>
        <taxon>Chromatiaceae</taxon>
        <taxon>Thiorhodovibrio</taxon>
    </lineage>
</organism>
<dbReference type="STRING" id="631362.Thi970DRAFT_01125"/>
<evidence type="ECO:0000256" key="1">
    <source>
        <dbReference type="ARBA" id="ARBA00004141"/>
    </source>
</evidence>
<reference evidence="8" key="1">
    <citation type="submission" date="2011-06" db="EMBL/GenBank/DDBJ databases">
        <authorList>
            <consortium name="US DOE Joint Genome Institute (JGI-PGF)"/>
            <person name="Lucas S."/>
            <person name="Han J."/>
            <person name="Lapidus A."/>
            <person name="Cheng J.-F."/>
            <person name="Goodwin L."/>
            <person name="Pitluck S."/>
            <person name="Peters L."/>
            <person name="Land M.L."/>
            <person name="Hauser L."/>
            <person name="Vogl K."/>
            <person name="Liu Z."/>
            <person name="Overmann J."/>
            <person name="Frigaard N.-U."/>
            <person name="Bryant D.A."/>
            <person name="Woyke T.J."/>
        </authorList>
    </citation>
    <scope>NUCLEOTIDE SEQUENCE [LARGE SCALE GENOMIC DNA]</scope>
    <source>
        <strain evidence="8">970</strain>
    </source>
</reference>
<comment type="subcellular location">
    <subcellularLocation>
        <location evidence="1">Membrane</location>
        <topology evidence="1">Multi-pass membrane protein</topology>
    </subcellularLocation>
</comment>
<feature type="transmembrane region" description="Helical" evidence="5">
    <location>
        <begin position="16"/>
        <end position="35"/>
    </location>
</feature>
<evidence type="ECO:0000256" key="3">
    <source>
        <dbReference type="ARBA" id="ARBA00022989"/>
    </source>
</evidence>
<sequence>MSKFLLNRRNIDVPPIIGGVLVGLAVVLAGIGVVIKPAMIVAGMLVGIVFLLFPASLLWGFFFYQWTMYLPHIGDKVEAYKLSVGSVNVTPNDLFFAMFALLIGLGMLTRPIAFRRALNNTLGKLVAVFSLYQLGQMLWCAFTGVPIDTVVREGVKYLVCIYMFYIFLYFDRARLAKFARFAYILVLVLPLFQVYMLASGAVWYTSSGTERTFFIGANILYMLVIIYHLVGFRFNAMNMLVIAYMIAGMVMTQYRSAFVALLLVLFYALVILLRRGAVSRVVLGSIGMLMLTTVSITVVSFVKPDYLGQVVTRYSDTFNTEDLNVSRREIMWKISFETFLKNPVLGVGVARPIDIVAAVQEDNEGMQWSPHNFVMRLLAKEGAIGAGLALLIRGVLFRGGVSKRLRNAVGDADKHRFLLTMIMLFVIDLMNATFTYFRTSFVFWMLAGVYLIGLATAAEQQRKPNATSDVGG</sequence>
<feature type="transmembrane region" description="Helical" evidence="5">
    <location>
        <begin position="441"/>
        <end position="458"/>
    </location>
</feature>
<keyword evidence="3 5" id="KW-1133">Transmembrane helix</keyword>
<evidence type="ECO:0000256" key="5">
    <source>
        <dbReference type="SAM" id="Phobius"/>
    </source>
</evidence>
<proteinExistence type="predicted"/>
<dbReference type="AlphaFoldDB" id="H8YYD1"/>
<keyword evidence="8" id="KW-1185">Reference proteome</keyword>
<dbReference type="GO" id="GO:0016874">
    <property type="term" value="F:ligase activity"/>
    <property type="evidence" value="ECO:0007669"/>
    <property type="project" value="UniProtKB-KW"/>
</dbReference>
<feature type="transmembrane region" description="Helical" evidence="5">
    <location>
        <begin position="235"/>
        <end position="251"/>
    </location>
</feature>
<feature type="transmembrane region" description="Helical" evidence="5">
    <location>
        <begin position="417"/>
        <end position="435"/>
    </location>
</feature>
<dbReference type="InterPro" id="IPR007016">
    <property type="entry name" value="O-antigen_ligase-rel_domated"/>
</dbReference>
<feature type="transmembrane region" description="Helical" evidence="5">
    <location>
        <begin position="94"/>
        <end position="113"/>
    </location>
</feature>
<dbReference type="GO" id="GO:0016020">
    <property type="term" value="C:membrane"/>
    <property type="evidence" value="ECO:0007669"/>
    <property type="project" value="UniProtKB-SubCell"/>
</dbReference>
<keyword evidence="4 5" id="KW-0472">Membrane</keyword>
<evidence type="ECO:0000256" key="2">
    <source>
        <dbReference type="ARBA" id="ARBA00022692"/>
    </source>
</evidence>
<feature type="transmembrane region" description="Helical" evidence="5">
    <location>
        <begin position="182"/>
        <end position="206"/>
    </location>
</feature>
<accession>H8YYD1</accession>
<evidence type="ECO:0000259" key="6">
    <source>
        <dbReference type="Pfam" id="PF04932"/>
    </source>
</evidence>
<reference evidence="7 8" key="2">
    <citation type="submission" date="2011-11" db="EMBL/GenBank/DDBJ databases">
        <authorList>
            <consortium name="US DOE Joint Genome Institute"/>
            <person name="Lucas S."/>
            <person name="Han J."/>
            <person name="Lapidus A."/>
            <person name="Cheng J.-F."/>
            <person name="Goodwin L."/>
            <person name="Pitluck S."/>
            <person name="Peters L."/>
            <person name="Ovchinnikova G."/>
            <person name="Zhang X."/>
            <person name="Detter J.C."/>
            <person name="Han C."/>
            <person name="Tapia R."/>
            <person name="Land M."/>
            <person name="Hauser L."/>
            <person name="Kyrpides N."/>
            <person name="Ivanova N."/>
            <person name="Pagani I."/>
            <person name="Vogl K."/>
            <person name="Liu Z."/>
            <person name="Overmann J."/>
            <person name="Frigaard N.-U."/>
            <person name="Bryant D."/>
            <person name="Woyke T."/>
        </authorList>
    </citation>
    <scope>NUCLEOTIDE SEQUENCE [LARGE SCALE GENOMIC DNA]</scope>
    <source>
        <strain evidence="7 8">970</strain>
    </source>
</reference>
<keyword evidence="2 5" id="KW-0812">Transmembrane</keyword>
<dbReference type="PANTHER" id="PTHR37422:SF13">
    <property type="entry name" value="LIPOPOLYSACCHARIDE BIOSYNTHESIS PROTEIN PA4999-RELATED"/>
    <property type="match status" value="1"/>
</dbReference>
<protein>
    <submittedName>
        <fullName evidence="7">Lipid A core-O-antigen ligase-like enyme</fullName>
    </submittedName>
</protein>
<keyword evidence="7" id="KW-0436">Ligase</keyword>
<feature type="transmembrane region" description="Helical" evidence="5">
    <location>
        <begin position="154"/>
        <end position="170"/>
    </location>
</feature>
<evidence type="ECO:0000313" key="8">
    <source>
        <dbReference type="Proteomes" id="UP000002964"/>
    </source>
</evidence>
<evidence type="ECO:0000256" key="4">
    <source>
        <dbReference type="ARBA" id="ARBA00023136"/>
    </source>
</evidence>
<feature type="transmembrane region" description="Helical" evidence="5">
    <location>
        <begin position="281"/>
        <end position="302"/>
    </location>
</feature>
<feature type="domain" description="O-antigen ligase-related" evidence="6">
    <location>
        <begin position="241"/>
        <end position="388"/>
    </location>
</feature>